<evidence type="ECO:0000259" key="1">
    <source>
        <dbReference type="SMART" id="SM00736"/>
    </source>
</evidence>
<comment type="caution">
    <text evidence="2">The sequence shown here is derived from an EMBL/GenBank/DDBJ whole genome shotgun (WGS) entry which is preliminary data.</text>
</comment>
<proteinExistence type="predicted"/>
<feature type="domain" description="Dystroglycan-type cadherin-like" evidence="1">
    <location>
        <begin position="735"/>
        <end position="824"/>
    </location>
</feature>
<dbReference type="Gene3D" id="2.60.40.10">
    <property type="entry name" value="Immunoglobulins"/>
    <property type="match status" value="1"/>
</dbReference>
<dbReference type="EMBL" id="BAABLF010000013">
    <property type="protein sequence ID" value="GAA5191942.1"/>
    <property type="molecule type" value="Genomic_DNA"/>
</dbReference>
<evidence type="ECO:0000313" key="2">
    <source>
        <dbReference type="EMBL" id="GAA5191942.1"/>
    </source>
</evidence>
<dbReference type="InterPro" id="IPR013783">
    <property type="entry name" value="Ig-like_fold"/>
</dbReference>
<protein>
    <recommendedName>
        <fullName evidence="1">Dystroglycan-type cadherin-like domain-containing protein</fullName>
    </recommendedName>
</protein>
<name>A0ABP9S963_9GAMM</name>
<gene>
    <name evidence="2" type="ORF">GCM10025772_19920</name>
</gene>
<reference evidence="3" key="1">
    <citation type="journal article" date="2019" name="Int. J. Syst. Evol. Microbiol.">
        <title>The Global Catalogue of Microorganisms (GCM) 10K type strain sequencing project: providing services to taxonomists for standard genome sequencing and annotation.</title>
        <authorList>
            <consortium name="The Broad Institute Genomics Platform"/>
            <consortium name="The Broad Institute Genome Sequencing Center for Infectious Disease"/>
            <person name="Wu L."/>
            <person name="Ma J."/>
        </authorList>
    </citation>
    <scope>NUCLEOTIDE SEQUENCE [LARGE SCALE GENOMIC DNA]</scope>
    <source>
        <strain evidence="3">JCM 18720</strain>
    </source>
</reference>
<dbReference type="Proteomes" id="UP001501600">
    <property type="component" value="Unassembled WGS sequence"/>
</dbReference>
<evidence type="ECO:0000313" key="3">
    <source>
        <dbReference type="Proteomes" id="UP001501600"/>
    </source>
</evidence>
<dbReference type="InterPro" id="IPR006644">
    <property type="entry name" value="Cadg"/>
</dbReference>
<dbReference type="Pfam" id="PF05345">
    <property type="entry name" value="He_PIG"/>
    <property type="match status" value="1"/>
</dbReference>
<organism evidence="2 3">
    <name type="scientific">Ferrimonas gelatinilytica</name>
    <dbReference type="NCBI Taxonomy" id="1255257"/>
    <lineage>
        <taxon>Bacteria</taxon>
        <taxon>Pseudomonadati</taxon>
        <taxon>Pseudomonadota</taxon>
        <taxon>Gammaproteobacteria</taxon>
        <taxon>Alteromonadales</taxon>
        <taxon>Ferrimonadaceae</taxon>
        <taxon>Ferrimonas</taxon>
    </lineage>
</organism>
<sequence>MRNLAWMLFVLAGIANASPLYNFKPVINSMPSPKFNNIYFQYEPGLVPVLELTESGWKVIHVTEVPSNARIIKHVAVLDDGILALYEPSSGSYEKLVRIPYDQDGYPDIKNLVTYSLPNHTSLDNVWSNSKGDRIAVKASEGQVTIYDFLQDSWIQVHTFPDELKVYTKLWFSDDNDIIVPAGGKILHYVADSNGYYNNAIEITLPIGSSFKAYSAAYDELTVAHAGEIWSISIKGGPNAEAVRLVNCADCYYRNVAYDLSGEYLAALSLNGQQVSLFSRDGTNSKLQQKCFFDLTEHTGIENRGLSYSALIANPNDGSEFWFDNLKLSLDCSEAKWVNSRKIGTPDLFEAEYLDGRHAITKSDYGAQIIEVLEPADVNLKATILPEWQGNPTKLKEVKPHPDGYLVASTKFPSAGSGYSSNMDIYIHLVSSDGSQVIDQNHIDIGDFSHFQGLHVISGGTLTVINVDGKIIYCGINDLVIDSCITLAIPYGAKVIASDEGGILFKYSGMVEYWSWSGEEFEIAHTWEIPNAGSSLDAITAPNNNGFIVWEERSLKHYILNVDSGEIKVNDTKESITKTPHWVGEDKLIAMPSRMFNLDYTDKYTLWHSISCCNKIYFDDVAITFGNRVMRAIESPLPKVRIKTLPEKMTATQFDAFSFEPEKYLVNYGNAKLEFYINNNSDPLVMDWEKPDAFKPSKSDVMSSDGGRSSFRLTEGNWQIHLPIDVQLTNVNEAPIASPVARQVMHIGEAYGGYLQHVFSDPDGDRMTFSVTGLPPGMIHDAGYITGQPSKLGIYTVIATATDPAGLTSSTKFVIEVIEEDSGGSLDWLWLSALGLLSLRLRNRRGLQRSS</sequence>
<accession>A0ABP9S963</accession>
<dbReference type="RefSeq" id="WP_345316910.1">
    <property type="nucleotide sequence ID" value="NZ_BAABLF010000013.1"/>
</dbReference>
<keyword evidence="3" id="KW-1185">Reference proteome</keyword>
<dbReference type="SMART" id="SM00736">
    <property type="entry name" value="CADG"/>
    <property type="match status" value="1"/>
</dbReference>
<dbReference type="SUPFAM" id="SSF101908">
    <property type="entry name" value="Putative isomerase YbhE"/>
    <property type="match status" value="1"/>
</dbReference>